<dbReference type="Pfam" id="PF00106">
    <property type="entry name" value="adh_short"/>
    <property type="match status" value="1"/>
</dbReference>
<dbReference type="RefSeq" id="XP_001798249.1">
    <property type="nucleotide sequence ID" value="XM_001798197.1"/>
</dbReference>
<dbReference type="EMBL" id="CH445336">
    <property type="protein sequence ID" value="EAT84199.2"/>
    <property type="molecule type" value="Genomic_DNA"/>
</dbReference>
<sequence length="261" mass="28291">MLTCDQAAFLKNLASNPSNTVVGLVRSAADTEARIAEWRTPNVHILQADVTDYESLKKAAEATSAITSGSLDYLIANAAMISRWSSFDPLTVLGKDPKKLTDDLNDAWNTNVLGNIHLINLFMPLVLKGRVKKVVTITSGMADHDLAIKYGIYEGGPYSISKAAMNMVTSKYQAEFEKDGVLFMGICPGMVDTGIYADLSEEDTKKLEVQGAKFMKYAPHFTGPDNTEDSVKAILGVVESKSLANGDGGAYVSHFGNKQWI</sequence>
<name>Q0UJZ1_PHANO</name>
<evidence type="ECO:0000256" key="1">
    <source>
        <dbReference type="ARBA" id="ARBA00022857"/>
    </source>
</evidence>
<dbReference type="InterPro" id="IPR020904">
    <property type="entry name" value="Sc_DH/Rdtase_CS"/>
</dbReference>
<dbReference type="eggNOG" id="KOG1611">
    <property type="taxonomic scope" value="Eukaryota"/>
</dbReference>
<dbReference type="PANTHER" id="PTHR45458:SF3">
    <property type="entry name" value="CHAIN DEHYDROGENASE (ATSC), PUTATIVE-RELATED"/>
    <property type="match status" value="1"/>
</dbReference>
<evidence type="ECO:0000313" key="2">
    <source>
        <dbReference type="EMBL" id="EAT84199.2"/>
    </source>
</evidence>
<dbReference type="Gene3D" id="3.40.50.720">
    <property type="entry name" value="NAD(P)-binding Rossmann-like Domain"/>
    <property type="match status" value="1"/>
</dbReference>
<keyword evidence="1" id="KW-0521">NADP</keyword>
<reference evidence="3" key="1">
    <citation type="journal article" date="2007" name="Plant Cell">
        <title>Dothideomycete-plant interactions illuminated by genome sequencing and EST analysis of the wheat pathogen Stagonospora nodorum.</title>
        <authorList>
            <person name="Hane J.K."/>
            <person name="Lowe R.G."/>
            <person name="Solomon P.S."/>
            <person name="Tan K.C."/>
            <person name="Schoch C.L."/>
            <person name="Spatafora J.W."/>
            <person name="Crous P.W."/>
            <person name="Kodira C."/>
            <person name="Birren B.W."/>
            <person name="Galagan J.E."/>
            <person name="Torriani S.F."/>
            <person name="McDonald B.A."/>
            <person name="Oliver R.P."/>
        </authorList>
    </citation>
    <scope>NUCLEOTIDE SEQUENCE [LARGE SCALE GENOMIC DNA]</scope>
    <source>
        <strain evidence="3">SN15 / ATCC MYA-4574 / FGSC 10173</strain>
    </source>
</reference>
<dbReference type="InParanoid" id="Q0UJZ1"/>
<dbReference type="AlphaFoldDB" id="Q0UJZ1"/>
<dbReference type="PROSITE" id="PS00061">
    <property type="entry name" value="ADH_SHORT"/>
    <property type="match status" value="1"/>
</dbReference>
<dbReference type="KEGG" id="pno:SNOG_07923"/>
<dbReference type="VEuPathDB" id="FungiDB:JI435_079230"/>
<dbReference type="GO" id="GO:0016491">
    <property type="term" value="F:oxidoreductase activity"/>
    <property type="evidence" value="ECO:0000318"/>
    <property type="project" value="GO_Central"/>
</dbReference>
<dbReference type="HOGENOM" id="CLU_010194_9_2_1"/>
<gene>
    <name evidence="2" type="ORF">SNOG_07923</name>
</gene>
<accession>Q0UJZ1</accession>
<dbReference type="PANTHER" id="PTHR45458">
    <property type="entry name" value="SHORT-CHAIN DEHYDROGENASE/REDUCTASE SDR"/>
    <property type="match status" value="1"/>
</dbReference>
<dbReference type="GO" id="GO:0005737">
    <property type="term" value="C:cytoplasm"/>
    <property type="evidence" value="ECO:0000318"/>
    <property type="project" value="GO_Central"/>
</dbReference>
<evidence type="ECO:0000313" key="3">
    <source>
        <dbReference type="Proteomes" id="UP000001055"/>
    </source>
</evidence>
<dbReference type="InterPro" id="IPR036291">
    <property type="entry name" value="NAD(P)-bd_dom_sf"/>
</dbReference>
<dbReference type="InterPro" id="IPR052184">
    <property type="entry name" value="SDR_enzymes"/>
</dbReference>
<dbReference type="GeneID" id="5975147"/>
<dbReference type="PRINTS" id="PR00081">
    <property type="entry name" value="GDHRDH"/>
</dbReference>
<organism evidence="2 3">
    <name type="scientific">Phaeosphaeria nodorum (strain SN15 / ATCC MYA-4574 / FGSC 10173)</name>
    <name type="common">Glume blotch fungus</name>
    <name type="synonym">Parastagonospora nodorum</name>
    <dbReference type="NCBI Taxonomy" id="321614"/>
    <lineage>
        <taxon>Eukaryota</taxon>
        <taxon>Fungi</taxon>
        <taxon>Dikarya</taxon>
        <taxon>Ascomycota</taxon>
        <taxon>Pezizomycotina</taxon>
        <taxon>Dothideomycetes</taxon>
        <taxon>Pleosporomycetidae</taxon>
        <taxon>Pleosporales</taxon>
        <taxon>Pleosporineae</taxon>
        <taxon>Phaeosphaeriaceae</taxon>
        <taxon>Parastagonospora</taxon>
    </lineage>
</organism>
<dbReference type="SUPFAM" id="SSF51735">
    <property type="entry name" value="NAD(P)-binding Rossmann-fold domains"/>
    <property type="match status" value="1"/>
</dbReference>
<dbReference type="Proteomes" id="UP000001055">
    <property type="component" value="Unassembled WGS sequence"/>
</dbReference>
<dbReference type="InterPro" id="IPR002347">
    <property type="entry name" value="SDR_fam"/>
</dbReference>
<protein>
    <submittedName>
        <fullName evidence="2">Uncharacterized protein</fullName>
    </submittedName>
</protein>
<proteinExistence type="predicted"/>